<evidence type="ECO:0000259" key="5">
    <source>
        <dbReference type="PROSITE" id="PS51774"/>
    </source>
</evidence>
<reference evidence="6" key="1">
    <citation type="submission" date="2019-10" db="EMBL/GenBank/DDBJ databases">
        <authorList>
            <person name="Zhang R."/>
            <person name="Pan Y."/>
            <person name="Wang J."/>
            <person name="Ma R."/>
            <person name="Yu S."/>
        </authorList>
    </citation>
    <scope>NUCLEOTIDE SEQUENCE</scope>
    <source>
        <strain evidence="6">LA-IB0</strain>
        <tissue evidence="6">Leaf</tissue>
    </source>
</reference>
<feature type="compositionally biased region" description="Polar residues" evidence="4">
    <location>
        <begin position="1680"/>
        <end position="1690"/>
    </location>
</feature>
<evidence type="ECO:0000256" key="3">
    <source>
        <dbReference type="SAM" id="Coils"/>
    </source>
</evidence>
<accession>A0AAV6WPU4</accession>
<comment type="caution">
    <text evidence="6">The sequence shown here is derived from an EMBL/GenBank/DDBJ whole genome shotgun (WGS) entry which is preliminary data.</text>
</comment>
<keyword evidence="7" id="KW-1185">Reference proteome</keyword>
<comment type="similarity">
    <text evidence="2">Belongs to the NET family.</text>
</comment>
<evidence type="ECO:0000313" key="7">
    <source>
        <dbReference type="Proteomes" id="UP000826271"/>
    </source>
</evidence>
<dbReference type="GO" id="GO:0005886">
    <property type="term" value="C:plasma membrane"/>
    <property type="evidence" value="ECO:0007669"/>
    <property type="project" value="TreeGrafter"/>
</dbReference>
<evidence type="ECO:0000256" key="1">
    <source>
        <dbReference type="ARBA" id="ARBA00023054"/>
    </source>
</evidence>
<feature type="coiled-coil region" evidence="3">
    <location>
        <begin position="1132"/>
        <end position="1166"/>
    </location>
</feature>
<name>A0AAV6WPU4_9LAMI</name>
<feature type="coiled-coil region" evidence="3">
    <location>
        <begin position="894"/>
        <end position="1026"/>
    </location>
</feature>
<dbReference type="Proteomes" id="UP000826271">
    <property type="component" value="Unassembled WGS sequence"/>
</dbReference>
<sequence length="1690" mass="194972">METLSRSESRRLYSWWWDSHNSPKNSKWLQDNLTDMDAKVKSMIKLIEEDADSFARRAEMYYKKRPELMKLVEEFYRAYRALAERYNHATGELRHAHRTIAKAFPDQVPLELVEDIPSKPLARENGPHTPEIKCPARVLFDNDEDDSEAGMRKMGSKKLDNEAQCLKKALADMEAEKEELLIKYQKCLEKLSNIEQELDNAEKDSMRLNERARSAETEVEKLKEALVYLDAEKNTGLEKILNLEAMLFKLQEKKKSETQNLKDEISRLELEKEKMLFQYNECLGKISVLENVISVMENEARLLKIQAEESENEVSELKRSLEDLNKEKDASAQQYKCCLETISKLEKDMSNAKEDVKRLNNDVLIGNVKLKASEEKHTVLEMSNLSLRAEAKNLAKKIAMKDEELSQKQDELENLQRNLQGENLRYTEIEATLETLQNVHSQSQDDQRVLAIELKNALQMLNGLEVSKNGLEEEIKQVRDENQISMANLQNEILSLREIKEKLEREVLRHVDLSNSLQQEILRLKEEIKGLNGSYRALVEQVERAGLNPKCIEASMKSLCEENAKIKQKCEEESKEKMVLLNKLENVEEHLAEKVFMENSLSDLNSELENSREKAKALQESCEFLHGEKGILVAEKASLLSQLQVITENMHSLLGKNAVLENSLSNAKVELEGLREKSKGMEEICEMLKNERSFLLTERVILVSKLENAERKLESLDKKFTGLEEKYADLEKEKKAMNCQVEELKVSLSAEKQERKISELQNESVFVGLENQIHLLKEENSWKKEYEEELDKALKAQFEISILQKFMKDMEEKNYSLIIECQKHVEASKLAEKVISELESESLEQQVEAEFLLDEIERLRLGIYQVFRALDPDCDHDEKIENEQTFVNHVLGSIEDMKNLISKHENDKEMLLVENSVLLTLLEQLESKVVEIELQKMNLEREFKIMTEKLDLAKNEKDETVEMNEQLKSDLIESDHHADFLESELGSLSVKQADLRKTYNELQEAYSELNSDTKNLLEKFSDLKEEKHRVDQHNDAVLLEMLATDSKSVILQRFGEERVMEMKLLLEDLNKQHKINSSLEKEMRILTEKLELQTAQNLLLCDAVHKLESEMQGMREYNVQMKQNLLQTEGKLLQTESKLEFAEYLRENLEKNIFELSENNSIQKNEIDSLCTVNTNLESELGLLREEKSINEQILNLKLQAKNGEYELFEAEAATFYFDLQISSIHEVLYKNKLQEVTGVCMNLENENASKTSEIEQMKRKICVMEGEINGLRSQLSAYAPIVAALRDDMTLLEHNAVLHAKLKAARNQEPELSEVAADPRTSTSEILEEDQSLLSLQNLHARIKAVGKMMEGVNKPASQRRRSSNSSKTKQESTVVATEQLKPRRFLGRDNNKKKAHANEETPKLQKIKTKATEVWNGMRMKDIPLDQISNLKKGNVGRADQMLELWEIGEDGKRIQTIGESLRTSSKMTKKDIIYDEFQNVNRNSSPPSTDSDMEKELGVDMLEVSTKLSEANKEVNKRRLLERLTSDAQKLENLQTNLEILNTKLETNKKSKKGKNVDFETVQEQLVEAEETIVDLVDMNGQLVRKLQECPSPEGRVSPRRRKVVEQARKGSERIGRLQLELQKLQFIVMKMEDEKKNKGRIKFFRSKSVVLRDYIYNGKRNSPTRKKGPTCGCFRPSTSRNGLSSS</sequence>
<dbReference type="Pfam" id="PF07765">
    <property type="entry name" value="KIP1"/>
    <property type="match status" value="1"/>
</dbReference>
<dbReference type="InterPro" id="IPR051861">
    <property type="entry name" value="NET_actin-binding_domain"/>
</dbReference>
<organism evidence="6 7">
    <name type="scientific">Buddleja alternifolia</name>
    <dbReference type="NCBI Taxonomy" id="168488"/>
    <lineage>
        <taxon>Eukaryota</taxon>
        <taxon>Viridiplantae</taxon>
        <taxon>Streptophyta</taxon>
        <taxon>Embryophyta</taxon>
        <taxon>Tracheophyta</taxon>
        <taxon>Spermatophyta</taxon>
        <taxon>Magnoliopsida</taxon>
        <taxon>eudicotyledons</taxon>
        <taxon>Gunneridae</taxon>
        <taxon>Pentapetalae</taxon>
        <taxon>asterids</taxon>
        <taxon>lamiids</taxon>
        <taxon>Lamiales</taxon>
        <taxon>Scrophulariaceae</taxon>
        <taxon>Buddlejeae</taxon>
        <taxon>Buddleja</taxon>
    </lineage>
</organism>
<dbReference type="GO" id="GO:0051015">
    <property type="term" value="F:actin filament binding"/>
    <property type="evidence" value="ECO:0007669"/>
    <property type="project" value="TreeGrafter"/>
</dbReference>
<gene>
    <name evidence="6" type="ORF">BUALT_Bualt14G0097600</name>
</gene>
<feature type="region of interest" description="Disordered" evidence="4">
    <location>
        <begin position="1350"/>
        <end position="1378"/>
    </location>
</feature>
<dbReference type="PANTHER" id="PTHR32258:SF6">
    <property type="entry name" value="PROTEIN NETWORKED 1A"/>
    <property type="match status" value="1"/>
</dbReference>
<dbReference type="EMBL" id="WHWC01000014">
    <property type="protein sequence ID" value="KAG8370252.1"/>
    <property type="molecule type" value="Genomic_DNA"/>
</dbReference>
<keyword evidence="1 3" id="KW-0175">Coiled coil</keyword>
<protein>
    <recommendedName>
        <fullName evidence="5">NAB domain-containing protein</fullName>
    </recommendedName>
</protein>
<feature type="coiled-coil region" evidence="3">
    <location>
        <begin position="1517"/>
        <end position="1582"/>
    </location>
</feature>
<dbReference type="InterPro" id="IPR011684">
    <property type="entry name" value="NAB"/>
</dbReference>
<feature type="region of interest" description="Disordered" evidence="4">
    <location>
        <begin position="1663"/>
        <end position="1690"/>
    </location>
</feature>
<dbReference type="PANTHER" id="PTHR32258">
    <property type="entry name" value="PROTEIN NETWORKED 4A"/>
    <property type="match status" value="1"/>
</dbReference>
<feature type="compositionally biased region" description="Polar residues" evidence="4">
    <location>
        <begin position="1365"/>
        <end position="1378"/>
    </location>
</feature>
<evidence type="ECO:0000256" key="4">
    <source>
        <dbReference type="SAM" id="MobiDB-lite"/>
    </source>
</evidence>
<dbReference type="PROSITE" id="PS51774">
    <property type="entry name" value="NAB"/>
    <property type="match status" value="1"/>
</dbReference>
<proteinExistence type="inferred from homology"/>
<feature type="coiled-coil region" evidence="3">
    <location>
        <begin position="657"/>
        <end position="796"/>
    </location>
</feature>
<feature type="domain" description="NAB" evidence="5">
    <location>
        <begin position="13"/>
        <end position="93"/>
    </location>
</feature>
<feature type="coiled-coil region" evidence="3">
    <location>
        <begin position="391"/>
        <end position="628"/>
    </location>
</feature>
<feature type="coiled-coil region" evidence="3">
    <location>
        <begin position="156"/>
        <end position="362"/>
    </location>
</feature>
<evidence type="ECO:0000313" key="6">
    <source>
        <dbReference type="EMBL" id="KAG8370252.1"/>
    </source>
</evidence>
<evidence type="ECO:0000256" key="2">
    <source>
        <dbReference type="ARBA" id="ARBA00038006"/>
    </source>
</evidence>